<comment type="cofactor">
    <cofactor evidence="1 11">
        <name>Mn(2+)</name>
        <dbReference type="ChEBI" id="CHEBI:29035"/>
    </cofactor>
</comment>
<evidence type="ECO:0000256" key="2">
    <source>
        <dbReference type="ARBA" id="ARBA00010168"/>
    </source>
</evidence>
<dbReference type="AlphaFoldDB" id="A0A085NJT6"/>
<keyword evidence="6 11" id="KW-0255">Endonuclease</keyword>
<evidence type="ECO:0000256" key="7">
    <source>
        <dbReference type="ARBA" id="ARBA00022801"/>
    </source>
</evidence>
<dbReference type="CDD" id="cd21159">
    <property type="entry name" value="XendoU"/>
    <property type="match status" value="2"/>
</dbReference>
<dbReference type="GO" id="GO:0016787">
    <property type="term" value="F:hydrolase activity"/>
    <property type="evidence" value="ECO:0007669"/>
    <property type="project" value="UniProtKB-KW"/>
</dbReference>
<keyword evidence="4 11" id="KW-0540">Nuclease</keyword>
<keyword evidence="7 11" id="KW-0378">Hydrolase</keyword>
<evidence type="ECO:0000256" key="6">
    <source>
        <dbReference type="ARBA" id="ARBA00022759"/>
    </source>
</evidence>
<dbReference type="GO" id="GO:0003723">
    <property type="term" value="F:RNA binding"/>
    <property type="evidence" value="ECO:0007669"/>
    <property type="project" value="UniProtKB-UniRule"/>
</dbReference>
<dbReference type="SUPFAM" id="SSF142877">
    <property type="entry name" value="EndoU-like"/>
    <property type="match status" value="2"/>
</dbReference>
<keyword evidence="9 11" id="KW-0464">Manganese</keyword>
<reference evidence="14" key="1">
    <citation type="journal article" date="2014" name="Nat. Genet.">
        <title>Genome and transcriptome of the porcine whipworm Trichuris suis.</title>
        <authorList>
            <person name="Jex A.R."/>
            <person name="Nejsum P."/>
            <person name="Schwarz E.M."/>
            <person name="Hu L."/>
            <person name="Young N.D."/>
            <person name="Hall R.S."/>
            <person name="Korhonen P.K."/>
            <person name="Liao S."/>
            <person name="Thamsborg S."/>
            <person name="Xia J."/>
            <person name="Xu P."/>
            <person name="Wang S."/>
            <person name="Scheerlinck J.P."/>
            <person name="Hofmann A."/>
            <person name="Sternberg P.W."/>
            <person name="Wang J."/>
            <person name="Gasser R.B."/>
        </authorList>
    </citation>
    <scope>NUCLEOTIDE SEQUENCE [LARGE SCALE GENOMIC DNA]</scope>
    <source>
        <strain evidence="14">DCEP-RM93F</strain>
    </source>
</reference>
<dbReference type="PANTHER" id="PTHR12439">
    <property type="entry name" value="PLACENTAL PROTEIN 11-RELATED"/>
    <property type="match status" value="1"/>
</dbReference>
<protein>
    <recommendedName>
        <fullName evidence="13">EndoU domain-containing protein</fullName>
    </recommendedName>
</protein>
<evidence type="ECO:0000256" key="1">
    <source>
        <dbReference type="ARBA" id="ARBA00001936"/>
    </source>
</evidence>
<feature type="chain" id="PRO_5026378473" description="EndoU domain-containing protein" evidence="11">
    <location>
        <begin position="34"/>
        <end position="679"/>
    </location>
</feature>
<proteinExistence type="inferred from homology"/>
<accession>A0A085NJT6</accession>
<dbReference type="PANTHER" id="PTHR12439:SF11">
    <property type="entry name" value="URIDYLATE-SPECIFIC ENDORIBONUCLEASE"/>
    <property type="match status" value="1"/>
</dbReference>
<sequence length="679" mass="77570">MKFIQTRMAVFSSCERQAVIALLLLCLLCQVDMKKKEKKKEKQKPKNITDTELQEIIDLMENADINAAGPNDAQFNYQQQSSKGNAPERFVKFISNGYLKKPTIEALINLTEMYQPQLGVPEGTNQTKEQMIDLFLNFILETKVMMLLKRFLRRRNILSTGSNREFKDLLKELWFTRYSRRENAVDTSAFEHYFAGEVYEGKVSGLHNWIRFAVLEANGDIDYKGYFPEKKHSVATIHFTWEKKEKPKSSFLLGSSPEFDMAASTVCSVFRPGIGGCKFFYKNCKVIFNTRWLAEHGENGETILYASYPASGGGCRNASEPTNSNRKRPKKGKKNSLRTKYQNHRVALQRRNSSSLHSRTVAVSYTYTARHYVQREKTENALHSFTSGISKMKFFLLILFSTVSVVSSQIVSIRQRDLEKVFNYASPHQRGNERFALYVDPQFLAKPTVATFVSLVKRLIIHAGPHNFTTAAGISMTPAKIREYLQKEAKELSTATTACFLRLLKTEVMEKTRLFLAKNGFDDARSEKVFANWMQRVWLAPVKIGKHGQESIPFTHVFLLEKHYINAVSGLHYWLTYGLLELNNKARFEDYLGEINAPVAVIRYSLGHSTKPRGSFLLGTTPEFDLALYTICLVGRSADGCRFMLKGCIVNLVVHRLKPHNQVTTAYPKEAICEEAKRE</sequence>
<dbReference type="InterPro" id="IPR018998">
    <property type="entry name" value="EndoU_C"/>
</dbReference>
<dbReference type="InterPro" id="IPR039787">
    <property type="entry name" value="ENDOU"/>
</dbReference>
<feature type="domain" description="EndoU" evidence="13">
    <location>
        <begin position="49"/>
        <end position="313"/>
    </location>
</feature>
<dbReference type="Proteomes" id="UP000030758">
    <property type="component" value="Unassembled WGS sequence"/>
</dbReference>
<comment type="subunit">
    <text evidence="3 11">Monomer.</text>
</comment>
<feature type="domain" description="EndoU" evidence="13">
    <location>
        <begin position="385"/>
        <end position="672"/>
    </location>
</feature>
<feature type="region of interest" description="Disordered" evidence="12">
    <location>
        <begin position="314"/>
        <end position="340"/>
    </location>
</feature>
<feature type="compositionally biased region" description="Basic residues" evidence="12">
    <location>
        <begin position="325"/>
        <end position="340"/>
    </location>
</feature>
<evidence type="ECO:0000259" key="13">
    <source>
        <dbReference type="PROSITE" id="PS51959"/>
    </source>
</evidence>
<evidence type="ECO:0000256" key="4">
    <source>
        <dbReference type="ARBA" id="ARBA00022722"/>
    </source>
</evidence>
<evidence type="ECO:0000256" key="9">
    <source>
        <dbReference type="ARBA" id="ARBA00023211"/>
    </source>
</evidence>
<dbReference type="InterPro" id="IPR037227">
    <property type="entry name" value="EndoU-like"/>
</dbReference>
<evidence type="ECO:0000256" key="8">
    <source>
        <dbReference type="ARBA" id="ARBA00022884"/>
    </source>
</evidence>
<evidence type="ECO:0000256" key="5">
    <source>
        <dbReference type="ARBA" id="ARBA00022723"/>
    </source>
</evidence>
<keyword evidence="5 11" id="KW-0479">Metal-binding</keyword>
<gene>
    <name evidence="14" type="ORF">M514_18117</name>
</gene>
<dbReference type="Pfam" id="PF09412">
    <property type="entry name" value="XendoU"/>
    <property type="match status" value="2"/>
</dbReference>
<keyword evidence="8 11" id="KW-0694">RNA-binding</keyword>
<dbReference type="PROSITE" id="PS51959">
    <property type="entry name" value="ENDOU"/>
    <property type="match status" value="2"/>
</dbReference>
<feature type="signal peptide" evidence="11">
    <location>
        <begin position="1"/>
        <end position="33"/>
    </location>
</feature>
<name>A0A085NJT6_9BILA</name>
<keyword evidence="10" id="KW-0456">Lyase</keyword>
<dbReference type="GO" id="GO:0004521">
    <property type="term" value="F:RNA endonuclease activity"/>
    <property type="evidence" value="ECO:0007669"/>
    <property type="project" value="UniProtKB-UniRule"/>
</dbReference>
<organism evidence="14">
    <name type="scientific">Trichuris suis</name>
    <name type="common">pig whipworm</name>
    <dbReference type="NCBI Taxonomy" id="68888"/>
    <lineage>
        <taxon>Eukaryota</taxon>
        <taxon>Metazoa</taxon>
        <taxon>Ecdysozoa</taxon>
        <taxon>Nematoda</taxon>
        <taxon>Enoplea</taxon>
        <taxon>Dorylaimia</taxon>
        <taxon>Trichinellida</taxon>
        <taxon>Trichuridae</taxon>
        <taxon>Trichuris</taxon>
    </lineage>
</organism>
<evidence type="ECO:0000313" key="14">
    <source>
        <dbReference type="EMBL" id="KFD69732.1"/>
    </source>
</evidence>
<dbReference type="GO" id="GO:0016829">
    <property type="term" value="F:lyase activity"/>
    <property type="evidence" value="ECO:0007669"/>
    <property type="project" value="UniProtKB-KW"/>
</dbReference>
<evidence type="ECO:0000256" key="11">
    <source>
        <dbReference type="RuleBase" id="RU367085"/>
    </source>
</evidence>
<keyword evidence="11" id="KW-0732">Signal</keyword>
<comment type="similarity">
    <text evidence="2 11">Belongs to the ENDOU family.</text>
</comment>
<evidence type="ECO:0000256" key="10">
    <source>
        <dbReference type="ARBA" id="ARBA00023239"/>
    </source>
</evidence>
<evidence type="ECO:0000256" key="3">
    <source>
        <dbReference type="ARBA" id="ARBA00011245"/>
    </source>
</evidence>
<evidence type="ECO:0000256" key="12">
    <source>
        <dbReference type="SAM" id="MobiDB-lite"/>
    </source>
</evidence>
<dbReference type="GO" id="GO:0046872">
    <property type="term" value="F:metal ion binding"/>
    <property type="evidence" value="ECO:0007669"/>
    <property type="project" value="UniProtKB-UniRule"/>
</dbReference>
<dbReference type="EMBL" id="KL367493">
    <property type="protein sequence ID" value="KFD69732.1"/>
    <property type="molecule type" value="Genomic_DNA"/>
</dbReference>